<dbReference type="SUPFAM" id="SSF54506">
    <property type="entry name" value="Diaminopimelate epimerase-like"/>
    <property type="match status" value="1"/>
</dbReference>
<dbReference type="EMBL" id="CP162411">
    <property type="protein sequence ID" value="XDL15849.1"/>
    <property type="molecule type" value="Genomic_DNA"/>
</dbReference>
<dbReference type="AlphaFoldDB" id="A0AB39IK75"/>
<gene>
    <name evidence="1" type="ORF">LF923_0006265</name>
</gene>
<accession>A0AB39IK75</accession>
<protein>
    <submittedName>
        <fullName evidence="1">Uncharacterized protein</fullName>
    </submittedName>
</protein>
<name>A0AB39IK75_9GAMM</name>
<reference evidence="1" key="1">
    <citation type="submission" date="2024-07" db="EMBL/GenBank/DDBJ databases">
        <authorList>
            <person name="Pedron J."/>
        </authorList>
    </citation>
    <scope>NUCLEOTIDE SEQUENCE</scope>
    <source>
        <strain evidence="1">A642-S2-A17</strain>
    </source>
</reference>
<dbReference type="RefSeq" id="WP_210177350.1">
    <property type="nucleotide sequence ID" value="NZ_CP162411.1"/>
</dbReference>
<organism evidence="1">
    <name type="scientific">Dickeya oryzae</name>
    <dbReference type="NCBI Taxonomy" id="1240404"/>
    <lineage>
        <taxon>Bacteria</taxon>
        <taxon>Pseudomonadati</taxon>
        <taxon>Pseudomonadota</taxon>
        <taxon>Gammaproteobacteria</taxon>
        <taxon>Enterobacterales</taxon>
        <taxon>Pectobacteriaceae</taxon>
        <taxon>Dickeya</taxon>
    </lineage>
</organism>
<evidence type="ECO:0000313" key="1">
    <source>
        <dbReference type="EMBL" id="XDL15849.1"/>
    </source>
</evidence>
<dbReference type="Gene3D" id="3.10.310.10">
    <property type="entry name" value="Diaminopimelate Epimerase, Chain A, domain 1"/>
    <property type="match status" value="1"/>
</dbReference>
<sequence>MTPSTHPLLITGHPFEWLAIPGLGRVACTFLRHQPPLIVVSADALMYLEVSAEETPLGIWETVRVFGAAALSRYIGESAQHSQLVVIDSQEDGSECTLRFAVLGQHGWQRGVAASVEHAINQAALLPDTVACDALPVPVPATLAVMHRYALHVSHDISE</sequence>
<proteinExistence type="predicted"/>